<dbReference type="EMBL" id="AJLR01000093">
    <property type="protein sequence ID" value="EKN66092.1"/>
    <property type="molecule type" value="Genomic_DNA"/>
</dbReference>
<feature type="domain" description="Plasmid pRiA4b Orf3-like" evidence="1">
    <location>
        <begin position="357"/>
        <end position="476"/>
    </location>
</feature>
<keyword evidence="3" id="KW-1185">Reference proteome</keyword>
<dbReference type="Gene3D" id="3.10.290.30">
    <property type="entry name" value="MM3350-like"/>
    <property type="match status" value="1"/>
</dbReference>
<gene>
    <name evidence="2" type="ORF">BAZO_11474</name>
</gene>
<evidence type="ECO:0000259" key="1">
    <source>
        <dbReference type="Pfam" id="PF07929"/>
    </source>
</evidence>
<evidence type="ECO:0000313" key="3">
    <source>
        <dbReference type="Proteomes" id="UP000006315"/>
    </source>
</evidence>
<dbReference type="Pfam" id="PF07929">
    <property type="entry name" value="PRiA4_ORF3"/>
    <property type="match status" value="1"/>
</dbReference>
<dbReference type="STRING" id="1131731.BAZO_11474"/>
<reference evidence="2 3" key="1">
    <citation type="journal article" date="2012" name="Front. Microbiol.">
        <title>Redundancy and modularity in membrane-associated dissimilatory nitrate reduction in Bacillus.</title>
        <authorList>
            <person name="Heylen K."/>
            <person name="Keltjens J."/>
        </authorList>
    </citation>
    <scope>NUCLEOTIDE SEQUENCE [LARGE SCALE GENOMIC DNA]</scope>
    <source>
        <strain evidence="2 3">LMG 9581</strain>
    </source>
</reference>
<organism evidence="2 3">
    <name type="scientific">Schinkia azotoformans LMG 9581</name>
    <dbReference type="NCBI Taxonomy" id="1131731"/>
    <lineage>
        <taxon>Bacteria</taxon>
        <taxon>Bacillati</taxon>
        <taxon>Bacillota</taxon>
        <taxon>Bacilli</taxon>
        <taxon>Bacillales</taxon>
        <taxon>Bacillaceae</taxon>
        <taxon>Calidifontibacillus/Schinkia group</taxon>
        <taxon>Schinkia</taxon>
    </lineage>
</organism>
<protein>
    <submittedName>
        <fullName evidence="2">Plasmid pRiA4b ORF-3 family protein</fullName>
    </submittedName>
</protein>
<dbReference type="SUPFAM" id="SSF159941">
    <property type="entry name" value="MM3350-like"/>
    <property type="match status" value="1"/>
</dbReference>
<dbReference type="AlphaFoldDB" id="K6D0U5"/>
<dbReference type="RefSeq" id="WP_003331639.1">
    <property type="nucleotide sequence ID" value="NZ_AJLR01000093.1"/>
</dbReference>
<dbReference type="InterPro" id="IPR012912">
    <property type="entry name" value="Plasmid_pRiA4b_Orf3-like"/>
</dbReference>
<dbReference type="PATRIC" id="fig|1131731.3.peg.2365"/>
<proteinExistence type="predicted"/>
<dbReference type="Proteomes" id="UP000006315">
    <property type="component" value="Unassembled WGS sequence"/>
</dbReference>
<dbReference type="PANTHER" id="PTHR41878:SF1">
    <property type="entry name" value="TNPR PROTEIN"/>
    <property type="match status" value="1"/>
</dbReference>
<comment type="caution">
    <text evidence="2">The sequence shown here is derived from an EMBL/GenBank/DDBJ whole genome shotgun (WGS) entry which is preliminary data.</text>
</comment>
<dbReference type="InterPro" id="IPR024047">
    <property type="entry name" value="MM3350-like_sf"/>
</dbReference>
<accession>K6D0U5</accession>
<dbReference type="PANTHER" id="PTHR41878">
    <property type="entry name" value="LEXA REPRESSOR-RELATED"/>
    <property type="match status" value="1"/>
</dbReference>
<sequence length="487" mass="57823">MKDINPIYNKTSNKEIQLSFGELWNESEVSGNQHNLVKEDANNLEYQCSSINGIVPGTLVQDFETFIDYLSAHSIQLTNKMEHISRKHLPEINKRITVRNETATAYTEQIYYPYIHFFYFLALSGRLFEKVLGKGGKMILHPTERIALYKKLTDIEKYFFLLETFWVDVNWAKLLDRSDNPLIDSLHELFFICTQEKAGKVISLRNNNRWKLPYRLYDWNFFYLYFEWFGFWQCEIDQESVDSFGNKSNYFAKSIKLTFLGTKLIPILLLDRYIQIWNVSERRIHGEINPIPGSKLNEIGYIDLPKKERNIILKKMNEDQSSQPFFLPFQQLFPKESLQSTLPRNKRRFTKGIYTFKVTFEKNIWRKVILSSQHTMEDLHDIILEAYDFDNDHLYSFFMDGEKWSMDCISSPDDDSEGPKADKVQVGDLGFITGQRFLYLYDYGDEWQFLIEVEDIKETNPESFQPYLKESKGEGPEQYFFDEDWFE</sequence>
<evidence type="ECO:0000313" key="2">
    <source>
        <dbReference type="EMBL" id="EKN66092.1"/>
    </source>
</evidence>
<name>K6D0U5_SCHAZ</name>